<accession>A0A291RNR6</accession>
<evidence type="ECO:0000256" key="1">
    <source>
        <dbReference type="SAM" id="MobiDB-lite"/>
    </source>
</evidence>
<dbReference type="EMBL" id="CP023778">
    <property type="protein sequence ID" value="ATL68975.1"/>
    <property type="molecule type" value="Genomic_DNA"/>
</dbReference>
<feature type="compositionally biased region" description="Basic and acidic residues" evidence="1">
    <location>
        <begin position="19"/>
        <end position="33"/>
    </location>
</feature>
<name>A0A291RNR6_9NOCA</name>
<dbReference type="KEGG" id="ntp:CRH09_25120"/>
<evidence type="ECO:0000313" key="2">
    <source>
        <dbReference type="EMBL" id="ATL68975.1"/>
    </source>
</evidence>
<protein>
    <submittedName>
        <fullName evidence="2">Uncharacterized protein</fullName>
    </submittedName>
</protein>
<proteinExistence type="predicted"/>
<sequence>MNADDPPSVESDSDGVFFDSDRHDLRVGEPEPRSEGAAKRWIGCMRYFLEVDPHGRWVATEGEQIVGFGISQNRDCLWHLASGRTGRAKASGNDCSTPL</sequence>
<evidence type="ECO:0000313" key="3">
    <source>
        <dbReference type="Proteomes" id="UP000221961"/>
    </source>
</evidence>
<dbReference type="GeneID" id="88360624"/>
<gene>
    <name evidence="2" type="ORF">CRH09_25120</name>
</gene>
<dbReference type="Proteomes" id="UP000221961">
    <property type="component" value="Chromosome"/>
</dbReference>
<feature type="region of interest" description="Disordered" evidence="1">
    <location>
        <begin position="1"/>
        <end position="33"/>
    </location>
</feature>
<dbReference type="RefSeq" id="WP_098696025.1">
    <property type="nucleotide sequence ID" value="NZ_CP023778.1"/>
</dbReference>
<dbReference type="AlphaFoldDB" id="A0A291RNR6"/>
<reference evidence="2 3" key="1">
    <citation type="submission" date="2017-10" db="EMBL/GenBank/DDBJ databases">
        <title>Comparative genomics between pathogenic Norcardia.</title>
        <authorList>
            <person name="Zeng L."/>
        </authorList>
    </citation>
    <scope>NUCLEOTIDE SEQUENCE [LARGE SCALE GENOMIC DNA]</scope>
    <source>
        <strain evidence="2 3">NC_YFY_NT001</strain>
    </source>
</reference>
<organism evidence="2 3">
    <name type="scientific">Nocardia terpenica</name>
    <dbReference type="NCBI Taxonomy" id="455432"/>
    <lineage>
        <taxon>Bacteria</taxon>
        <taxon>Bacillati</taxon>
        <taxon>Actinomycetota</taxon>
        <taxon>Actinomycetes</taxon>
        <taxon>Mycobacteriales</taxon>
        <taxon>Nocardiaceae</taxon>
        <taxon>Nocardia</taxon>
    </lineage>
</organism>